<evidence type="ECO:0000256" key="6">
    <source>
        <dbReference type="RuleBase" id="RU363034"/>
    </source>
</evidence>
<dbReference type="RefSeq" id="WP_344806600.1">
    <property type="nucleotide sequence ID" value="NZ_BAABBO010000010.1"/>
</dbReference>
<dbReference type="SUPFAM" id="SSF50494">
    <property type="entry name" value="Trypsin-like serine proteases"/>
    <property type="match status" value="1"/>
</dbReference>
<evidence type="ECO:0000313" key="9">
    <source>
        <dbReference type="EMBL" id="GAA3965163.1"/>
    </source>
</evidence>
<reference evidence="10" key="1">
    <citation type="journal article" date="2019" name="Int. J. Syst. Evol. Microbiol.">
        <title>The Global Catalogue of Microorganisms (GCM) 10K type strain sequencing project: providing services to taxonomists for standard genome sequencing and annotation.</title>
        <authorList>
            <consortium name="The Broad Institute Genomics Platform"/>
            <consortium name="The Broad Institute Genome Sequencing Center for Infectious Disease"/>
            <person name="Wu L."/>
            <person name="Ma J."/>
        </authorList>
    </citation>
    <scope>NUCLEOTIDE SEQUENCE [LARGE SCALE GENOMIC DNA]</scope>
    <source>
        <strain evidence="10">JCM 17555</strain>
    </source>
</reference>
<name>A0ABP7PG92_9GAMM</name>
<dbReference type="InterPro" id="IPR050127">
    <property type="entry name" value="Serine_Proteases_S1"/>
</dbReference>
<dbReference type="PROSITE" id="PS50240">
    <property type="entry name" value="TRYPSIN_DOM"/>
    <property type="match status" value="1"/>
</dbReference>
<dbReference type="CDD" id="cd00190">
    <property type="entry name" value="Tryp_SPc"/>
    <property type="match status" value="1"/>
</dbReference>
<evidence type="ECO:0000256" key="4">
    <source>
        <dbReference type="ARBA" id="ARBA00022801"/>
    </source>
</evidence>
<evidence type="ECO:0000256" key="3">
    <source>
        <dbReference type="ARBA" id="ARBA00022670"/>
    </source>
</evidence>
<organism evidence="9 10">
    <name type="scientific">Allohahella marinimesophila</name>
    <dbReference type="NCBI Taxonomy" id="1054972"/>
    <lineage>
        <taxon>Bacteria</taxon>
        <taxon>Pseudomonadati</taxon>
        <taxon>Pseudomonadota</taxon>
        <taxon>Gammaproteobacteria</taxon>
        <taxon>Oceanospirillales</taxon>
        <taxon>Hahellaceae</taxon>
        <taxon>Allohahella</taxon>
    </lineage>
</organism>
<sequence length="489" mass="50768">MKTTKTFLAGLTLAGLGTITSAQADQPVAPPGTDDVIMYIVGGTPAEDGPYRFTVSLQRNGGHFCGGSYIADNWILTAAHCVPNGSTNGLSVLVGRNDLNASGGQRIAVSQVVVHPSYNDRTSDNDIALLRLQSPVTISANKVNLANASETSQGAGQGDLVTVTGWGATREGGAGSADLLKVDVPVVSNSSCNSAYGNITSNMLCAGYTSGGRDSCQGDSGGPLVFQNQGQFYQVGVVSFGNGCARPNYPGVYTRVSQYTSWIGQYTGSTPPPPPSDNVLKNGEPQTVAGSRNQEKIFQVKVPAGADNLSVKLSGGSGDADLYVKYGSQPTTSSYDCRPYKDGNNESCSEAELGNTKAGVYYVSVRGYSAFSGAQLVASYTAGGTGGDSGGDTLSQQNLSGNAGYWRYYTIDVASGASALDVVTGEGAGDADLYVRFGSRPTSNTYHCRSNQNANEEQCRFTNPPAGTWHIGIRGYSNYSGLALEAAAN</sequence>
<dbReference type="InterPro" id="IPR001314">
    <property type="entry name" value="Peptidase_S1A"/>
</dbReference>
<keyword evidence="10" id="KW-1185">Reference proteome</keyword>
<dbReference type="Gene3D" id="2.40.10.10">
    <property type="entry name" value="Trypsin-like serine proteases"/>
    <property type="match status" value="1"/>
</dbReference>
<dbReference type="Proteomes" id="UP001501337">
    <property type="component" value="Unassembled WGS sequence"/>
</dbReference>
<dbReference type="Gene3D" id="2.60.120.380">
    <property type="match status" value="2"/>
</dbReference>
<dbReference type="InterPro" id="IPR033116">
    <property type="entry name" value="TRYPSIN_SER"/>
</dbReference>
<gene>
    <name evidence="9" type="ORF">GCM10022278_23730</name>
</gene>
<feature type="signal peptide" evidence="7">
    <location>
        <begin position="1"/>
        <end position="24"/>
    </location>
</feature>
<comment type="caution">
    <text evidence="9">The sequence shown here is derived from an EMBL/GenBank/DDBJ whole genome shotgun (WGS) entry which is preliminary data.</text>
</comment>
<evidence type="ECO:0000256" key="1">
    <source>
        <dbReference type="ARBA" id="ARBA00004613"/>
    </source>
</evidence>
<dbReference type="InterPro" id="IPR009003">
    <property type="entry name" value="Peptidase_S1_PA"/>
</dbReference>
<evidence type="ECO:0000256" key="2">
    <source>
        <dbReference type="ARBA" id="ARBA00022525"/>
    </source>
</evidence>
<feature type="chain" id="PRO_5045082330" description="Peptidase S1 domain-containing protein" evidence="7">
    <location>
        <begin position="25"/>
        <end position="489"/>
    </location>
</feature>
<dbReference type="PANTHER" id="PTHR24264:SF65">
    <property type="entry name" value="SRCR DOMAIN-CONTAINING PROTEIN"/>
    <property type="match status" value="1"/>
</dbReference>
<dbReference type="PRINTS" id="PR00722">
    <property type="entry name" value="CHYMOTRYPSIN"/>
</dbReference>
<comment type="subcellular location">
    <subcellularLocation>
        <location evidence="1">Secreted</location>
    </subcellularLocation>
</comment>
<dbReference type="InterPro" id="IPR018114">
    <property type="entry name" value="TRYPSIN_HIS"/>
</dbReference>
<keyword evidence="7" id="KW-0732">Signal</keyword>
<dbReference type="Pfam" id="PF04151">
    <property type="entry name" value="PPC"/>
    <property type="match status" value="2"/>
</dbReference>
<dbReference type="PROSITE" id="PS00134">
    <property type="entry name" value="TRYPSIN_HIS"/>
    <property type="match status" value="1"/>
</dbReference>
<evidence type="ECO:0000259" key="8">
    <source>
        <dbReference type="PROSITE" id="PS50240"/>
    </source>
</evidence>
<keyword evidence="4 6" id="KW-0378">Hydrolase</keyword>
<proteinExistence type="predicted"/>
<dbReference type="Pfam" id="PF00089">
    <property type="entry name" value="Trypsin"/>
    <property type="match status" value="1"/>
</dbReference>
<dbReference type="InterPro" id="IPR007280">
    <property type="entry name" value="Peptidase_C_arc/bac"/>
</dbReference>
<accession>A0ABP7PG92</accession>
<dbReference type="PROSITE" id="PS00135">
    <property type="entry name" value="TRYPSIN_SER"/>
    <property type="match status" value="1"/>
</dbReference>
<dbReference type="PANTHER" id="PTHR24264">
    <property type="entry name" value="TRYPSIN-RELATED"/>
    <property type="match status" value="1"/>
</dbReference>
<keyword evidence="2" id="KW-0964">Secreted</keyword>
<keyword evidence="3 6" id="KW-0645">Protease</keyword>
<dbReference type="InterPro" id="IPR001254">
    <property type="entry name" value="Trypsin_dom"/>
</dbReference>
<keyword evidence="5" id="KW-1015">Disulfide bond</keyword>
<dbReference type="InterPro" id="IPR043504">
    <property type="entry name" value="Peptidase_S1_PA_chymotrypsin"/>
</dbReference>
<evidence type="ECO:0000256" key="7">
    <source>
        <dbReference type="SAM" id="SignalP"/>
    </source>
</evidence>
<evidence type="ECO:0000313" key="10">
    <source>
        <dbReference type="Proteomes" id="UP001501337"/>
    </source>
</evidence>
<protein>
    <recommendedName>
        <fullName evidence="8">Peptidase S1 domain-containing protein</fullName>
    </recommendedName>
</protein>
<dbReference type="EMBL" id="BAABBO010000010">
    <property type="protein sequence ID" value="GAA3965163.1"/>
    <property type="molecule type" value="Genomic_DNA"/>
</dbReference>
<feature type="domain" description="Peptidase S1" evidence="8">
    <location>
        <begin position="40"/>
        <end position="268"/>
    </location>
</feature>
<evidence type="ECO:0000256" key="5">
    <source>
        <dbReference type="ARBA" id="ARBA00023157"/>
    </source>
</evidence>
<dbReference type="SMART" id="SM00020">
    <property type="entry name" value="Tryp_SPc"/>
    <property type="match status" value="1"/>
</dbReference>
<keyword evidence="6" id="KW-0720">Serine protease</keyword>